<dbReference type="Proteomes" id="UP000516173">
    <property type="component" value="Chromosome"/>
</dbReference>
<dbReference type="EMBL" id="AP023396">
    <property type="protein sequence ID" value="BCK58463.1"/>
    <property type="molecule type" value="Genomic_DNA"/>
</dbReference>
<gene>
    <name evidence="1" type="ORF">NWFMUON74_62350</name>
</gene>
<accession>A0A7G1KWA2</accession>
<reference evidence="1 2" key="1">
    <citation type="submission" date="2020-08" db="EMBL/GenBank/DDBJ databases">
        <title>Genome Sequencing of Nocardia wallacei strain FMUON74 and assembly.</title>
        <authorList>
            <person name="Toyokawa M."/>
            <person name="Uesaka K."/>
        </authorList>
    </citation>
    <scope>NUCLEOTIDE SEQUENCE [LARGE SCALE GENOMIC DNA]</scope>
    <source>
        <strain evidence="1 2">FMUON74</strain>
    </source>
</reference>
<protein>
    <submittedName>
        <fullName evidence="1">Uncharacterized protein</fullName>
    </submittedName>
</protein>
<evidence type="ECO:0000313" key="1">
    <source>
        <dbReference type="EMBL" id="BCK58463.1"/>
    </source>
</evidence>
<dbReference type="KEGG" id="nwl:NWFMUON74_62350"/>
<name>A0A7G1KWA2_9NOCA</name>
<dbReference type="GeneID" id="80350638"/>
<keyword evidence="2" id="KW-1185">Reference proteome</keyword>
<organism evidence="1 2">
    <name type="scientific">Nocardia wallacei</name>
    <dbReference type="NCBI Taxonomy" id="480035"/>
    <lineage>
        <taxon>Bacteria</taxon>
        <taxon>Bacillati</taxon>
        <taxon>Actinomycetota</taxon>
        <taxon>Actinomycetes</taxon>
        <taxon>Mycobacteriales</taxon>
        <taxon>Nocardiaceae</taxon>
        <taxon>Nocardia</taxon>
    </lineage>
</organism>
<sequence>MRLHFLGKGGSGQDDCPAVYATDDGRYLLVGWRTDTPETVEIPHLLLGFVDSRTYIGAPLTDTGRGTFTVTGVPVTARETVSELKMEDYETAVLVPKLERAYFGIPADTRPLAAVSK</sequence>
<evidence type="ECO:0000313" key="2">
    <source>
        <dbReference type="Proteomes" id="UP000516173"/>
    </source>
</evidence>
<proteinExistence type="predicted"/>
<dbReference type="AlphaFoldDB" id="A0A7G1KWA2"/>
<dbReference type="RefSeq" id="WP_187685210.1">
    <property type="nucleotide sequence ID" value="NZ_AP023396.1"/>
</dbReference>